<dbReference type="InterPro" id="IPR018247">
    <property type="entry name" value="EF_Hand_1_Ca_BS"/>
</dbReference>
<protein>
    <recommendedName>
        <fullName evidence="2">EF-hand domain-containing protein</fullName>
    </recommendedName>
</protein>
<keyword evidence="1" id="KW-0106">Calcium</keyword>
<dbReference type="CDD" id="cd00051">
    <property type="entry name" value="EFh"/>
    <property type="match status" value="1"/>
</dbReference>
<evidence type="ECO:0000256" key="1">
    <source>
        <dbReference type="ARBA" id="ARBA00022837"/>
    </source>
</evidence>
<dbReference type="InterPro" id="IPR002048">
    <property type="entry name" value="EF_hand_dom"/>
</dbReference>
<name>A0A2H5P2M7_CITUN</name>
<sequence length="234" mass="26602">MDQEFHDSAIICYNNATGEVQNLAKNFFNSMDTNGDGRISRSEFLQFLGKFNNTQWIQELFQSIDQNGDGSLDFVEFLTPFYFVSNWRVKCDGLGCNTWLQASSSFDLCTACCRQRKFLHHCRKPQFIDNHAMLALLRVSRSSTPQSISHKLPQMVQPSTQEPEEDGSLEFLQGFNTGAQIGSTAIGLGCNIMEKPTKNVFHEATAISSSLVYDMEFHFRNMQNKHGICSLNYY</sequence>
<dbReference type="PROSITE" id="PS50222">
    <property type="entry name" value="EF_HAND_2"/>
    <property type="match status" value="2"/>
</dbReference>
<gene>
    <name evidence="3" type="ORF">CUMW_098370</name>
</gene>
<dbReference type="PROSITE" id="PS00018">
    <property type="entry name" value="EF_HAND_1"/>
    <property type="match status" value="2"/>
</dbReference>
<dbReference type="InterPro" id="IPR011992">
    <property type="entry name" value="EF-hand-dom_pair"/>
</dbReference>
<dbReference type="SUPFAM" id="SSF47473">
    <property type="entry name" value="EF-hand"/>
    <property type="match status" value="1"/>
</dbReference>
<reference evidence="3 4" key="1">
    <citation type="journal article" date="2017" name="Front. Genet.">
        <title>Draft sequencing of the heterozygous diploid genome of Satsuma (Citrus unshiu Marc.) using a hybrid assembly approach.</title>
        <authorList>
            <person name="Shimizu T."/>
            <person name="Tanizawa Y."/>
            <person name="Mochizuki T."/>
            <person name="Nagasaki H."/>
            <person name="Yoshioka T."/>
            <person name="Toyoda A."/>
            <person name="Fujiyama A."/>
            <person name="Kaminuma E."/>
            <person name="Nakamura Y."/>
        </authorList>
    </citation>
    <scope>NUCLEOTIDE SEQUENCE [LARGE SCALE GENOMIC DNA]</scope>
    <source>
        <strain evidence="4">cv. Miyagawa wase</strain>
    </source>
</reference>
<dbReference type="SMART" id="SM00054">
    <property type="entry name" value="EFh"/>
    <property type="match status" value="2"/>
</dbReference>
<accession>A0A2H5P2M7</accession>
<dbReference type="EMBL" id="BDQV01000034">
    <property type="protein sequence ID" value="GAY46610.1"/>
    <property type="molecule type" value="Genomic_DNA"/>
</dbReference>
<proteinExistence type="predicted"/>
<keyword evidence="4" id="KW-1185">Reference proteome</keyword>
<organism evidence="3 4">
    <name type="scientific">Citrus unshiu</name>
    <name type="common">Satsuma mandarin</name>
    <name type="synonym">Citrus nobilis var. unshiu</name>
    <dbReference type="NCBI Taxonomy" id="55188"/>
    <lineage>
        <taxon>Eukaryota</taxon>
        <taxon>Viridiplantae</taxon>
        <taxon>Streptophyta</taxon>
        <taxon>Embryophyta</taxon>
        <taxon>Tracheophyta</taxon>
        <taxon>Spermatophyta</taxon>
        <taxon>Magnoliopsida</taxon>
        <taxon>eudicotyledons</taxon>
        <taxon>Gunneridae</taxon>
        <taxon>Pentapetalae</taxon>
        <taxon>rosids</taxon>
        <taxon>malvids</taxon>
        <taxon>Sapindales</taxon>
        <taxon>Rutaceae</taxon>
        <taxon>Aurantioideae</taxon>
        <taxon>Citrus</taxon>
    </lineage>
</organism>
<evidence type="ECO:0000313" key="3">
    <source>
        <dbReference type="EMBL" id="GAY46610.1"/>
    </source>
</evidence>
<feature type="domain" description="EF-hand" evidence="2">
    <location>
        <begin position="19"/>
        <end position="54"/>
    </location>
</feature>
<dbReference type="Gene3D" id="1.10.238.10">
    <property type="entry name" value="EF-hand"/>
    <property type="match status" value="1"/>
</dbReference>
<evidence type="ECO:0000259" key="2">
    <source>
        <dbReference type="PROSITE" id="PS50222"/>
    </source>
</evidence>
<dbReference type="Proteomes" id="UP000236630">
    <property type="component" value="Unassembled WGS sequence"/>
</dbReference>
<evidence type="ECO:0000313" key="4">
    <source>
        <dbReference type="Proteomes" id="UP000236630"/>
    </source>
</evidence>
<dbReference type="AlphaFoldDB" id="A0A2H5P2M7"/>
<comment type="caution">
    <text evidence="3">The sequence shown here is derived from an EMBL/GenBank/DDBJ whole genome shotgun (WGS) entry which is preliminary data.</text>
</comment>
<feature type="domain" description="EF-hand" evidence="2">
    <location>
        <begin position="57"/>
        <end position="87"/>
    </location>
</feature>
<dbReference type="GO" id="GO:0005509">
    <property type="term" value="F:calcium ion binding"/>
    <property type="evidence" value="ECO:0007669"/>
    <property type="project" value="InterPro"/>
</dbReference>
<dbReference type="Pfam" id="PF13499">
    <property type="entry name" value="EF-hand_7"/>
    <property type="match status" value="1"/>
</dbReference>